<gene>
    <name evidence="4" type="ORF">M407DRAFT_21041</name>
</gene>
<evidence type="ECO:0000259" key="3">
    <source>
        <dbReference type="Pfam" id="PF20153"/>
    </source>
</evidence>
<name>A0A0C3M7Y8_9AGAM</name>
<dbReference type="OrthoDB" id="3221808at2759"/>
<feature type="domain" description="DUF6535" evidence="3">
    <location>
        <begin position="31"/>
        <end position="194"/>
    </location>
</feature>
<keyword evidence="2" id="KW-0812">Transmembrane</keyword>
<evidence type="ECO:0000256" key="1">
    <source>
        <dbReference type="SAM" id="MobiDB-lite"/>
    </source>
</evidence>
<feature type="transmembrane region" description="Helical" evidence="2">
    <location>
        <begin position="116"/>
        <end position="138"/>
    </location>
</feature>
<dbReference type="Proteomes" id="UP000054248">
    <property type="component" value="Unassembled WGS sequence"/>
</dbReference>
<keyword evidence="2" id="KW-0472">Membrane</keyword>
<dbReference type="Pfam" id="PF20153">
    <property type="entry name" value="DUF6535"/>
    <property type="match status" value="1"/>
</dbReference>
<reference evidence="4 5" key="1">
    <citation type="submission" date="2014-04" db="EMBL/GenBank/DDBJ databases">
        <authorList>
            <consortium name="DOE Joint Genome Institute"/>
            <person name="Kuo A."/>
            <person name="Girlanda M."/>
            <person name="Perotto S."/>
            <person name="Kohler A."/>
            <person name="Nagy L.G."/>
            <person name="Floudas D."/>
            <person name="Copeland A."/>
            <person name="Barry K.W."/>
            <person name="Cichocki N."/>
            <person name="Veneault-Fourrey C."/>
            <person name="LaButti K."/>
            <person name="Lindquist E.A."/>
            <person name="Lipzen A."/>
            <person name="Lundell T."/>
            <person name="Morin E."/>
            <person name="Murat C."/>
            <person name="Sun H."/>
            <person name="Tunlid A."/>
            <person name="Henrissat B."/>
            <person name="Grigoriev I.V."/>
            <person name="Hibbett D.S."/>
            <person name="Martin F."/>
            <person name="Nordberg H.P."/>
            <person name="Cantor M.N."/>
            <person name="Hua S.X."/>
        </authorList>
    </citation>
    <scope>NUCLEOTIDE SEQUENCE [LARGE SCALE GENOMIC DNA]</scope>
    <source>
        <strain evidence="4 5">MUT 4182</strain>
    </source>
</reference>
<feature type="transmembrane region" description="Helical" evidence="2">
    <location>
        <begin position="50"/>
        <end position="70"/>
    </location>
</feature>
<dbReference type="AlphaFoldDB" id="A0A0C3M7Y8"/>
<evidence type="ECO:0000313" key="5">
    <source>
        <dbReference type="Proteomes" id="UP000054248"/>
    </source>
</evidence>
<feature type="region of interest" description="Disordered" evidence="1">
    <location>
        <begin position="311"/>
        <end position="346"/>
    </location>
</feature>
<dbReference type="HOGENOM" id="CLU_343610_0_0_1"/>
<evidence type="ECO:0000256" key="2">
    <source>
        <dbReference type="SAM" id="Phobius"/>
    </source>
</evidence>
<evidence type="ECO:0000313" key="4">
    <source>
        <dbReference type="EMBL" id="KIO29792.1"/>
    </source>
</evidence>
<keyword evidence="2" id="KW-1133">Transmembrane helix</keyword>
<protein>
    <recommendedName>
        <fullName evidence="3">DUF6535 domain-containing protein</fullName>
    </recommendedName>
</protein>
<feature type="transmembrane region" description="Helical" evidence="2">
    <location>
        <begin position="176"/>
        <end position="194"/>
    </location>
</feature>
<reference evidence="5" key="2">
    <citation type="submission" date="2015-01" db="EMBL/GenBank/DDBJ databases">
        <title>Evolutionary Origins and Diversification of the Mycorrhizal Mutualists.</title>
        <authorList>
            <consortium name="DOE Joint Genome Institute"/>
            <consortium name="Mycorrhizal Genomics Consortium"/>
            <person name="Kohler A."/>
            <person name="Kuo A."/>
            <person name="Nagy L.G."/>
            <person name="Floudas D."/>
            <person name="Copeland A."/>
            <person name="Barry K.W."/>
            <person name="Cichocki N."/>
            <person name="Veneault-Fourrey C."/>
            <person name="LaButti K."/>
            <person name="Lindquist E.A."/>
            <person name="Lipzen A."/>
            <person name="Lundell T."/>
            <person name="Morin E."/>
            <person name="Murat C."/>
            <person name="Riley R."/>
            <person name="Ohm R."/>
            <person name="Sun H."/>
            <person name="Tunlid A."/>
            <person name="Henrissat B."/>
            <person name="Grigoriev I.V."/>
            <person name="Hibbett D.S."/>
            <person name="Martin F."/>
        </authorList>
    </citation>
    <scope>NUCLEOTIDE SEQUENCE [LARGE SCALE GENOMIC DNA]</scope>
    <source>
        <strain evidence="5">MUT 4182</strain>
    </source>
</reference>
<dbReference type="STRING" id="1051891.A0A0C3M7Y8"/>
<keyword evidence="5" id="KW-1185">Reference proteome</keyword>
<sequence length="827" mass="92869">MTPTAACDEAPATSPPDFEKDGQEFFTYFDKVQDGSDEDMIRRLKDGLDALLVYAGLFSAVNSAFLIYMLQELKPDPTDVTNELLYQLIQLTISPNQSAEIIFPSDIVTQGPGDLLVSRLFCLSLSLSLLTALFVVWGKQWLANYRSRNGAGAERWDQLNRALGAKRWKLVQTLEMVLPVTLLLSLAIFAVGLVNHIVDIEASSWAMYPLFTGAILSYVLCFARLLDPWCPYYTPINAIWLAVAQGGFWIIAAIVNAVMISSKMVIKFCNLFYVRIRGARQLRWARRARRVPRAGRGDLQTTALQIVQHSRASVHSLGTDDIEREGSRQANFRRRSGSSDNDASDRIINQMPNNGTIESILSSIKLQWRTLVWLPKPATHTRWEALHGDAIVQILNVSRDAATLYHTAASICSITNNDYLNVIFKDKYSREQLKSLFREAVRTLARLQGEGRQKKDIREIEKMVVVFGTAHFHLYFCVGSWGKLSHLPDIDFSDPDASLRHEAAKENELSCFKSDLTRFWNVQDGRLGHQPSIFTSACLAAGLLGASLDPGTSIFNETSKTLTFQLDSIASTHPGLWSQLALLVLACNSRGGGTMNGSSQDYFLEIQKAYTTTRPTKEFPEAVYQAIRGHSGEKTRLPTDIFRLAWKLFVQGRQGEGTARALGSHVPFLGILESKVRDDGKPMAYREYFQGLRSECFEVVLNTVRNIAYAERVEDSASWRFQAKFVFKAVDHYAACIMALGDPRHVENREALGFIRCIRALVPLMDPARADPAQAQSASMTEYRSEVKTFEETCEAFESFIRSGQIKRRLAPEDQWCFSQDELCFSG</sequence>
<feature type="transmembrane region" description="Helical" evidence="2">
    <location>
        <begin position="238"/>
        <end position="260"/>
    </location>
</feature>
<accession>A0A0C3M7Y8</accession>
<organism evidence="4 5">
    <name type="scientific">Tulasnella calospora MUT 4182</name>
    <dbReference type="NCBI Taxonomy" id="1051891"/>
    <lineage>
        <taxon>Eukaryota</taxon>
        <taxon>Fungi</taxon>
        <taxon>Dikarya</taxon>
        <taxon>Basidiomycota</taxon>
        <taxon>Agaricomycotina</taxon>
        <taxon>Agaricomycetes</taxon>
        <taxon>Cantharellales</taxon>
        <taxon>Tulasnellaceae</taxon>
        <taxon>Tulasnella</taxon>
    </lineage>
</organism>
<dbReference type="EMBL" id="KN822978">
    <property type="protein sequence ID" value="KIO29792.1"/>
    <property type="molecule type" value="Genomic_DNA"/>
</dbReference>
<feature type="transmembrane region" description="Helical" evidence="2">
    <location>
        <begin position="206"/>
        <end position="226"/>
    </location>
</feature>
<dbReference type="InterPro" id="IPR045338">
    <property type="entry name" value="DUF6535"/>
</dbReference>
<proteinExistence type="predicted"/>